<organism evidence="6 7">
    <name type="scientific">Halorubrum aquaticum</name>
    <dbReference type="NCBI Taxonomy" id="387340"/>
    <lineage>
        <taxon>Archaea</taxon>
        <taxon>Methanobacteriati</taxon>
        <taxon>Methanobacteriota</taxon>
        <taxon>Stenosarchaea group</taxon>
        <taxon>Halobacteria</taxon>
        <taxon>Halobacteriales</taxon>
        <taxon>Haloferacaceae</taxon>
        <taxon>Halorubrum</taxon>
    </lineage>
</organism>
<evidence type="ECO:0000259" key="4">
    <source>
        <dbReference type="Pfam" id="PF18204"/>
    </source>
</evidence>
<feature type="transmembrane region" description="Helical" evidence="3">
    <location>
        <begin position="21"/>
        <end position="46"/>
    </location>
</feature>
<keyword evidence="3" id="KW-0472">Membrane</keyword>
<sequence length="356" mass="35146">MPTQPSTADEAESSGRIVRKLLPAAATVLVAALAVVGVALVGSAFAGTAAADGTASLDASIVSVSEDGTAAIGVETDGVDEFSIAIGDESDTGYALHATVTPDDDGTTSLVLDHAETGGGGTPLTAEGDASVSIDDETGLEEPIAPGSYDVEVSTDGDEPDDVGTLMVEPASTGDGSGDGDEGESADDDSTDGSSDPAVVTESDVEAADVVVEPAETDVSVPVDLADGETVTLRIRSTGDATPAYIKTAEPTVEDGEATATFDLSRASHGDRATLTVRGNDGLDGENEHEVLIVDESIGVEESGEDGGNGGTGSADDGSGDGGSDDGTDTSVPGFGVVVAVLALCATALVANRRRA</sequence>
<dbReference type="Pfam" id="PF25162">
    <property type="entry name" value="DUF7827"/>
    <property type="match status" value="1"/>
</dbReference>
<dbReference type="EMBL" id="FOPZ01000007">
    <property type="protein sequence ID" value="SFH52672.1"/>
    <property type="molecule type" value="Genomic_DNA"/>
</dbReference>
<gene>
    <name evidence="6" type="ORF">SAMN04488066_10743</name>
</gene>
<feature type="transmembrane region" description="Helical" evidence="3">
    <location>
        <begin position="332"/>
        <end position="351"/>
    </location>
</feature>
<keyword evidence="7" id="KW-1185">Reference proteome</keyword>
<dbReference type="GO" id="GO:0005886">
    <property type="term" value="C:plasma membrane"/>
    <property type="evidence" value="ECO:0007669"/>
    <property type="project" value="UniProtKB-SubCell"/>
</dbReference>
<protein>
    <submittedName>
        <fullName evidence="6">PGF-CTERM protein</fullName>
    </submittedName>
</protein>
<evidence type="ECO:0000256" key="2">
    <source>
        <dbReference type="SAM" id="MobiDB-lite"/>
    </source>
</evidence>
<dbReference type="NCBIfam" id="NF045517">
    <property type="entry name" value="halo_surf_dom"/>
    <property type="match status" value="1"/>
</dbReference>
<keyword evidence="3" id="KW-0812">Transmembrane</keyword>
<feature type="domain" description="DUF7827" evidence="5">
    <location>
        <begin position="48"/>
        <end position="155"/>
    </location>
</feature>
<feature type="region of interest" description="Disordered" evidence="2">
    <location>
        <begin position="101"/>
        <end position="201"/>
    </location>
</feature>
<feature type="domain" description="PGF-CTERM archaeal protein-sorting signal" evidence="4">
    <location>
        <begin position="332"/>
        <end position="354"/>
    </location>
</feature>
<evidence type="ECO:0000256" key="1">
    <source>
        <dbReference type="ARBA" id="ARBA00022729"/>
    </source>
</evidence>
<dbReference type="GO" id="GO:0030115">
    <property type="term" value="C:S-layer"/>
    <property type="evidence" value="ECO:0007669"/>
    <property type="project" value="UniProtKB-SubCell"/>
</dbReference>
<dbReference type="NCBIfam" id="TIGR04126">
    <property type="entry name" value="PGF_CTERM"/>
    <property type="match status" value="1"/>
</dbReference>
<feature type="compositionally biased region" description="Acidic residues" evidence="2">
    <location>
        <begin position="153"/>
        <end position="162"/>
    </location>
</feature>
<dbReference type="InterPro" id="IPR026371">
    <property type="entry name" value="PGF_CTERM"/>
</dbReference>
<dbReference type="RefSeq" id="WP_149784233.1">
    <property type="nucleotide sequence ID" value="NZ_BAAADP010000003.1"/>
</dbReference>
<feature type="compositionally biased region" description="Acidic residues" evidence="2">
    <location>
        <begin position="178"/>
        <end position="191"/>
    </location>
</feature>
<keyword evidence="1" id="KW-0732">Signal</keyword>
<name>A0A1I3ARN9_9EURY</name>
<dbReference type="Proteomes" id="UP000323537">
    <property type="component" value="Unassembled WGS sequence"/>
</dbReference>
<accession>A0A1I3ARN9</accession>
<evidence type="ECO:0000313" key="6">
    <source>
        <dbReference type="EMBL" id="SFH52672.1"/>
    </source>
</evidence>
<proteinExistence type="predicted"/>
<dbReference type="AlphaFoldDB" id="A0A1I3ARN9"/>
<feature type="compositionally biased region" description="Low complexity" evidence="2">
    <location>
        <begin position="192"/>
        <end position="201"/>
    </location>
</feature>
<dbReference type="OrthoDB" id="331103at2157"/>
<evidence type="ECO:0000259" key="5">
    <source>
        <dbReference type="Pfam" id="PF25162"/>
    </source>
</evidence>
<dbReference type="InterPro" id="IPR057149">
    <property type="entry name" value="DUF7827"/>
</dbReference>
<dbReference type="Pfam" id="PF18204">
    <property type="entry name" value="PGF-CTERM"/>
    <property type="match status" value="1"/>
</dbReference>
<feature type="region of interest" description="Disordered" evidence="2">
    <location>
        <begin position="295"/>
        <end position="330"/>
    </location>
</feature>
<evidence type="ECO:0000256" key="3">
    <source>
        <dbReference type="SAM" id="Phobius"/>
    </source>
</evidence>
<reference evidence="6 7" key="1">
    <citation type="submission" date="2016-10" db="EMBL/GenBank/DDBJ databases">
        <authorList>
            <person name="Varghese N."/>
            <person name="Submissions S."/>
        </authorList>
    </citation>
    <scope>NUCLEOTIDE SEQUENCE [LARGE SCALE GENOMIC DNA]</scope>
    <source>
        <strain evidence="6 7">CGMCC 1.6377</strain>
    </source>
</reference>
<keyword evidence="3" id="KW-1133">Transmembrane helix</keyword>
<evidence type="ECO:0000313" key="7">
    <source>
        <dbReference type="Proteomes" id="UP000323537"/>
    </source>
</evidence>